<proteinExistence type="predicted"/>
<reference evidence="3" key="1">
    <citation type="journal article" date="2019" name="Sci. Rep.">
        <title>Draft genome of Tanacetum cinerariifolium, the natural source of mosquito coil.</title>
        <authorList>
            <person name="Yamashiro T."/>
            <person name="Shiraishi A."/>
            <person name="Satake H."/>
            <person name="Nakayama K."/>
        </authorList>
    </citation>
    <scope>NUCLEOTIDE SEQUENCE</scope>
</reference>
<dbReference type="InterPro" id="IPR005162">
    <property type="entry name" value="Retrotrans_gag_dom"/>
</dbReference>
<dbReference type="Pfam" id="PF03732">
    <property type="entry name" value="Retrotrans_gag"/>
    <property type="match status" value="1"/>
</dbReference>
<dbReference type="EMBL" id="BKCJ010010037">
    <property type="protein sequence ID" value="GEU89785.1"/>
    <property type="molecule type" value="Genomic_DNA"/>
</dbReference>
<dbReference type="AlphaFoldDB" id="A0A6L2NYM5"/>
<comment type="caution">
    <text evidence="3">The sequence shown here is derived from an EMBL/GenBank/DDBJ whole genome shotgun (WGS) entry which is preliminary data.</text>
</comment>
<feature type="domain" description="Retrotransposon gag" evidence="2">
    <location>
        <begin position="66"/>
        <end position="145"/>
    </location>
</feature>
<gene>
    <name evidence="3" type="ORF">Tci_061763</name>
</gene>
<name>A0A6L2NYM5_TANCI</name>
<accession>A0A6L2NYM5</accession>
<protein>
    <recommendedName>
        <fullName evidence="2">Retrotransposon gag domain-containing protein</fullName>
    </recommendedName>
</protein>
<feature type="region of interest" description="Disordered" evidence="1">
    <location>
        <begin position="293"/>
        <end position="313"/>
    </location>
</feature>
<feature type="compositionally biased region" description="Basic residues" evidence="1">
    <location>
        <begin position="302"/>
        <end position="313"/>
    </location>
</feature>
<organism evidence="3">
    <name type="scientific">Tanacetum cinerariifolium</name>
    <name type="common">Dalmatian daisy</name>
    <name type="synonym">Chrysanthemum cinerariifolium</name>
    <dbReference type="NCBI Taxonomy" id="118510"/>
    <lineage>
        <taxon>Eukaryota</taxon>
        <taxon>Viridiplantae</taxon>
        <taxon>Streptophyta</taxon>
        <taxon>Embryophyta</taxon>
        <taxon>Tracheophyta</taxon>
        <taxon>Spermatophyta</taxon>
        <taxon>Magnoliopsida</taxon>
        <taxon>eudicotyledons</taxon>
        <taxon>Gunneridae</taxon>
        <taxon>Pentapetalae</taxon>
        <taxon>asterids</taxon>
        <taxon>campanulids</taxon>
        <taxon>Asterales</taxon>
        <taxon>Asteraceae</taxon>
        <taxon>Asteroideae</taxon>
        <taxon>Anthemideae</taxon>
        <taxon>Anthemidinae</taxon>
        <taxon>Tanacetum</taxon>
    </lineage>
</organism>
<sequence>MAELDEIMLLLMQQSDAFQAQMAALQADLQATKGLIQAERYGGGGETAPPIPGSLRLDVPKFSGTDPDRRWAKWFRWMTSYNLITIWDGLSDSVRNRFGPCKYEDPQGALSNLLQKGTVAQYQGEFEKLVNHVTDVSDGLLISFYVSDLKPAIPMELLVSKPTSLGDAFALARVTEACLDDQRVSMVSQATTGVSRGVSKRIQSSRISAAVSQPAALSQSFKPSLLPTPTSCTSDATAKPLAIKWISPWERQERLAGACILIVIICGFVDINARHGGAKASLRREAWPPRYEMDQGVDSRRGVRRGMKRRAKA</sequence>
<evidence type="ECO:0000256" key="1">
    <source>
        <dbReference type="SAM" id="MobiDB-lite"/>
    </source>
</evidence>
<evidence type="ECO:0000259" key="2">
    <source>
        <dbReference type="Pfam" id="PF03732"/>
    </source>
</evidence>
<evidence type="ECO:0000313" key="3">
    <source>
        <dbReference type="EMBL" id="GEU89785.1"/>
    </source>
</evidence>